<evidence type="ECO:0000256" key="5">
    <source>
        <dbReference type="ARBA" id="ARBA00022695"/>
    </source>
</evidence>
<evidence type="ECO:0000256" key="1">
    <source>
        <dbReference type="ARBA" id="ARBA00003449"/>
    </source>
</evidence>
<evidence type="ECO:0000313" key="8">
    <source>
        <dbReference type="Proteomes" id="UP001516464"/>
    </source>
</evidence>
<evidence type="ECO:0000256" key="3">
    <source>
        <dbReference type="ARBA" id="ARBA00012415"/>
    </source>
</evidence>
<comment type="function">
    <text evidence="1">Plays a central role as a glucosyl donor in cellular metabolic pathways.</text>
</comment>
<keyword evidence="8" id="KW-1185">Reference proteome</keyword>
<proteinExistence type="inferred from homology"/>
<dbReference type="InterPro" id="IPR016267">
    <property type="entry name" value="UDPGP_trans"/>
</dbReference>
<dbReference type="Gene3D" id="3.90.550.10">
    <property type="entry name" value="Spore Coat Polysaccharide Biosynthesis Protein SpsA, Chain A"/>
    <property type="match status" value="1"/>
</dbReference>
<dbReference type="Gene3D" id="2.160.10.10">
    <property type="entry name" value="Hexapeptide repeat proteins"/>
    <property type="match status" value="1"/>
</dbReference>
<dbReference type="SUPFAM" id="SSF53448">
    <property type="entry name" value="Nucleotide-diphospho-sugar transferases"/>
    <property type="match status" value="1"/>
</dbReference>
<reference evidence="7 8" key="1">
    <citation type="submission" date="2019-01" db="EMBL/GenBank/DDBJ databases">
        <title>Genomes sequencing and comparative genomics of infectious freshwater microsporidia, Cucumispora dikerogammari and Thelohania contejeani.</title>
        <authorList>
            <person name="Cormier A."/>
            <person name="Giraud I."/>
            <person name="Wattier R."/>
            <person name="Teixeira M."/>
            <person name="Grandjean F."/>
            <person name="Rigaud T."/>
            <person name="Cordaux R."/>
        </authorList>
    </citation>
    <scope>NUCLEOTIDE SEQUENCE [LARGE SCALE GENOMIC DNA]</scope>
    <source>
        <strain evidence="7">T1</strain>
        <tissue evidence="7">Spores</tissue>
    </source>
</reference>
<dbReference type="InterPro" id="IPR029044">
    <property type="entry name" value="Nucleotide-diphossugar_trans"/>
</dbReference>
<keyword evidence="5 6" id="KW-0548">Nucleotidyltransferase</keyword>
<dbReference type="Proteomes" id="UP001516464">
    <property type="component" value="Unassembled WGS sequence"/>
</dbReference>
<evidence type="ECO:0000256" key="6">
    <source>
        <dbReference type="PIRNR" id="PIRNR000806"/>
    </source>
</evidence>
<dbReference type="PIRSF" id="PIRSF000806">
    <property type="entry name" value="UDPGP"/>
    <property type="match status" value="1"/>
</dbReference>
<sequence length="507" mass="57527">MYYKIEITMIDMEDKIQSISEDKTNGQHMIAPKEFLRKRSVKSLLTAMKGELSKLKKNKNYKKEHLDEFYKIFERYLKTRDTKIQWDKINPPTETKLIQYDTLPKNRIKDPQILLRKLAVVKLNGGLGTSMGCVGPKSAIQVREDDNFLDLVVKQIDHLHRTHETCVPLILMNSSNTQKETAKMICKYKGIRTFTQSIYPRISSSSLLPVSQELGNCSRYPPGHGDIYNSLKESGMLDKLLAEGKEYLFVSNIDNLAATVDLNILEYFATEELDFLMEVTDKTRADIKGGTLIEYEGDLRLLEIAQVPEDKKGDFTSVRKFKVFNTNSAWINLKKLKEILDSGGLTLEIIENRKQIPGTGEKVIQLETAMGAAIKFFPKSRGIVVPRTRFLPVKTCSDLFLVKSNLYLERHGCLFMNPKRLYPSIPLIKLLGENFKEISKFLRAFKGQADILELDHLTVSGNVRFGKGVVLKGTVIIIADKGNTIHIPDGSILEDNILSGNLPILEH</sequence>
<evidence type="ECO:0000313" key="7">
    <source>
        <dbReference type="EMBL" id="KAF7684263.1"/>
    </source>
</evidence>
<gene>
    <name evidence="7" type="primary">UGP1</name>
    <name evidence="7" type="ORF">TCON_0555</name>
</gene>
<dbReference type="GO" id="GO:0016779">
    <property type="term" value="F:nucleotidyltransferase activity"/>
    <property type="evidence" value="ECO:0007669"/>
    <property type="project" value="UniProtKB-KW"/>
</dbReference>
<accession>A0ABQ7I1H8</accession>
<comment type="caution">
    <text evidence="7">The sequence shown here is derived from an EMBL/GenBank/DDBJ whole genome shotgun (WGS) entry which is preliminary data.</text>
</comment>
<dbReference type="CDD" id="cd00897">
    <property type="entry name" value="UGPase_euk"/>
    <property type="match status" value="1"/>
</dbReference>
<organism evidence="7 8">
    <name type="scientific">Astathelohania contejeani</name>
    <dbReference type="NCBI Taxonomy" id="164912"/>
    <lineage>
        <taxon>Eukaryota</taxon>
        <taxon>Fungi</taxon>
        <taxon>Fungi incertae sedis</taxon>
        <taxon>Microsporidia</taxon>
        <taxon>Astathelohaniidae</taxon>
        <taxon>Astathelohania</taxon>
    </lineage>
</organism>
<evidence type="ECO:0000256" key="2">
    <source>
        <dbReference type="ARBA" id="ARBA00010401"/>
    </source>
</evidence>
<name>A0ABQ7I1H8_9MICR</name>
<comment type="similarity">
    <text evidence="2 6">Belongs to the UDPGP type 1 family.</text>
</comment>
<dbReference type="PANTHER" id="PTHR43511">
    <property type="match status" value="1"/>
</dbReference>
<evidence type="ECO:0000256" key="4">
    <source>
        <dbReference type="ARBA" id="ARBA00022679"/>
    </source>
</evidence>
<comment type="catalytic activity">
    <reaction evidence="6">
        <text>alpha-D-glucose 1-phosphate + UTP + H(+) = UDP-alpha-D-glucose + diphosphate</text>
        <dbReference type="Rhea" id="RHEA:19889"/>
        <dbReference type="ChEBI" id="CHEBI:15378"/>
        <dbReference type="ChEBI" id="CHEBI:33019"/>
        <dbReference type="ChEBI" id="CHEBI:46398"/>
        <dbReference type="ChEBI" id="CHEBI:58601"/>
        <dbReference type="ChEBI" id="CHEBI:58885"/>
        <dbReference type="EC" id="2.7.7.9"/>
    </reaction>
</comment>
<dbReference type="EC" id="2.7.7.9" evidence="3 6"/>
<dbReference type="EMBL" id="SBIQ01000021">
    <property type="protein sequence ID" value="KAF7684263.1"/>
    <property type="molecule type" value="Genomic_DNA"/>
</dbReference>
<protein>
    <recommendedName>
        <fullName evidence="3 6">UTP--glucose-1-phosphate uridylyltransferase</fullName>
        <ecNumber evidence="3 6">2.7.7.9</ecNumber>
    </recommendedName>
</protein>
<dbReference type="InterPro" id="IPR002618">
    <property type="entry name" value="UDPGP_fam"/>
</dbReference>
<keyword evidence="4 6" id="KW-0808">Transferase</keyword>
<dbReference type="Pfam" id="PF01704">
    <property type="entry name" value="UDPGP"/>
    <property type="match status" value="1"/>
</dbReference>